<reference evidence="3" key="2">
    <citation type="submission" date="2012-06" db="EMBL/GenBank/DDBJ databases">
        <authorList>
            <person name="Yu Y."/>
            <person name="Currie J."/>
            <person name="Lomeli R."/>
            <person name="Angelova A."/>
            <person name="Collura K."/>
            <person name="Wissotski M."/>
            <person name="Campos D."/>
            <person name="Kudrna D."/>
            <person name="Golser W."/>
            <person name="Ashely E."/>
            <person name="Descour A."/>
            <person name="Fernandes J."/>
            <person name="Soderlund C."/>
            <person name="Walbot V."/>
        </authorList>
    </citation>
    <scope>NUCLEOTIDE SEQUENCE</scope>
    <source>
        <strain evidence="3">B73</strain>
    </source>
</reference>
<dbReference type="AlphaFoldDB" id="C0PBY1"/>
<feature type="transmembrane region" description="Helical" evidence="2">
    <location>
        <begin position="53"/>
        <end position="76"/>
    </location>
</feature>
<evidence type="ECO:0000313" key="3">
    <source>
        <dbReference type="EMBL" id="ACN31676.1"/>
    </source>
</evidence>
<evidence type="ECO:0000256" key="1">
    <source>
        <dbReference type="SAM" id="MobiDB-lite"/>
    </source>
</evidence>
<evidence type="ECO:0000256" key="2">
    <source>
        <dbReference type="SAM" id="Phobius"/>
    </source>
</evidence>
<name>C0PBY1_MAIZE</name>
<sequence length="79" mass="8862">MYLHPTPTKENKTSNGNKESNTNPTIANYYLAVSICPPPIPLLLFFTSPGSSWLPACLCSMYNTLLSCFFLSYLFLSLY</sequence>
<keyword evidence="2" id="KW-1133">Transmembrane helix</keyword>
<keyword evidence="2" id="KW-0812">Transmembrane</keyword>
<dbReference type="EMBL" id="BT065800">
    <property type="protein sequence ID" value="ACN31676.1"/>
    <property type="molecule type" value="mRNA"/>
</dbReference>
<feature type="region of interest" description="Disordered" evidence="1">
    <location>
        <begin position="1"/>
        <end position="23"/>
    </location>
</feature>
<proteinExistence type="evidence at transcript level"/>
<feature type="transmembrane region" description="Helical" evidence="2">
    <location>
        <begin position="27"/>
        <end position="46"/>
    </location>
</feature>
<accession>C0PBY1</accession>
<feature type="compositionally biased region" description="Polar residues" evidence="1">
    <location>
        <begin position="13"/>
        <end position="23"/>
    </location>
</feature>
<protein>
    <submittedName>
        <fullName evidence="3">Uncharacterized protein</fullName>
    </submittedName>
</protein>
<keyword evidence="2" id="KW-0472">Membrane</keyword>
<organism evidence="3">
    <name type="scientific">Zea mays</name>
    <name type="common">Maize</name>
    <dbReference type="NCBI Taxonomy" id="4577"/>
    <lineage>
        <taxon>Eukaryota</taxon>
        <taxon>Viridiplantae</taxon>
        <taxon>Streptophyta</taxon>
        <taxon>Embryophyta</taxon>
        <taxon>Tracheophyta</taxon>
        <taxon>Spermatophyta</taxon>
        <taxon>Magnoliopsida</taxon>
        <taxon>Liliopsida</taxon>
        <taxon>Poales</taxon>
        <taxon>Poaceae</taxon>
        <taxon>PACMAD clade</taxon>
        <taxon>Panicoideae</taxon>
        <taxon>Andropogonodae</taxon>
        <taxon>Andropogoneae</taxon>
        <taxon>Tripsacinae</taxon>
        <taxon>Zea</taxon>
    </lineage>
</organism>
<reference evidence="3" key="1">
    <citation type="journal article" date="2009" name="PLoS Genet.">
        <title>Sequencing, mapping, and analysis of 27,455 maize full-length cDNAs.</title>
        <authorList>
            <person name="Soderlund C."/>
            <person name="Descour A."/>
            <person name="Kudrna D."/>
            <person name="Bomhoff M."/>
            <person name="Boyd L."/>
            <person name="Currie J."/>
            <person name="Angelova A."/>
            <person name="Collura K."/>
            <person name="Wissotski M."/>
            <person name="Ashley E."/>
            <person name="Morrow D."/>
            <person name="Fernandes J."/>
            <person name="Walbot V."/>
            <person name="Yu Y."/>
        </authorList>
    </citation>
    <scope>NUCLEOTIDE SEQUENCE</scope>
    <source>
        <strain evidence="3">B73</strain>
    </source>
</reference>